<dbReference type="PANTHER" id="PTHR14196">
    <property type="entry name" value="ODD-SKIPPED - RELATED"/>
    <property type="match status" value="1"/>
</dbReference>
<evidence type="ECO:0000313" key="12">
    <source>
        <dbReference type="Proteomes" id="UP000694941"/>
    </source>
</evidence>
<evidence type="ECO:0000256" key="6">
    <source>
        <dbReference type="ARBA" id="ARBA00023015"/>
    </source>
</evidence>
<dbReference type="SMART" id="SM00355">
    <property type="entry name" value="ZnF_C2H2"/>
    <property type="match status" value="5"/>
</dbReference>
<dbReference type="Pfam" id="PF00096">
    <property type="entry name" value="zf-C2H2"/>
    <property type="match status" value="5"/>
</dbReference>
<sequence>MFSVSSEDADVAYQKTPLAASIKFPTTERNKVPSSDYLILNSPVSFSSHYKSKQVLPDLMNSSTVHTLPQPIYPRPQLPLAPLPLLPAYAMAGCGHQFSAYPFLFAAHSFGQTPIKPDSVKGVDVSGMTLEKISQKLVNVNTRPVVSNILGTTKHKVSKFDFSRLAESATTKDDEVACKETYHCQKTTGVDKNISKESYHSQIPSIIQSTASLPVITSHSFPFMTPYYSIGPIGFGAEFFERKGPRGRGSSRPKKEFICKFCQRRFTKSYNLLIHERTHTDERPYTCDICHKAFRRQDHLRDHRYIHSKEKPFKCTECGKGFCQSRTLAVHRILHMEDSPHKCSTCGRSFNQRSNLKTHLLTHTDIKPYTCGSCNKVFRRNCDLRRHILTHTLGIPDQTEDAPSPLNSSIPDTEQGESLSGDSDSYMHDIVDVEN</sequence>
<protein>
    <submittedName>
        <fullName evidence="13">Zinc finger and SCAN domain-containing protein 9-like isoform X1</fullName>
    </submittedName>
</protein>
<keyword evidence="7" id="KW-0804">Transcription</keyword>
<proteinExistence type="predicted"/>
<reference evidence="13" key="1">
    <citation type="submission" date="2025-08" db="UniProtKB">
        <authorList>
            <consortium name="RefSeq"/>
        </authorList>
    </citation>
    <scope>IDENTIFICATION</scope>
    <source>
        <tissue evidence="13">Muscle</tissue>
    </source>
</reference>
<comment type="subcellular location">
    <subcellularLocation>
        <location evidence="1">Nucleus</location>
    </subcellularLocation>
</comment>
<feature type="domain" description="C2H2-type" evidence="11">
    <location>
        <begin position="369"/>
        <end position="396"/>
    </location>
</feature>
<feature type="compositionally biased region" description="Polar residues" evidence="10">
    <location>
        <begin position="405"/>
        <end position="423"/>
    </location>
</feature>
<feature type="domain" description="C2H2-type" evidence="11">
    <location>
        <begin position="285"/>
        <end position="312"/>
    </location>
</feature>
<keyword evidence="5" id="KW-0862">Zinc</keyword>
<accession>A0ABM1S0Y9</accession>
<evidence type="ECO:0000256" key="7">
    <source>
        <dbReference type="ARBA" id="ARBA00023163"/>
    </source>
</evidence>
<keyword evidence="4 9" id="KW-0863">Zinc-finger</keyword>
<name>A0ABM1S0Y9_LIMPO</name>
<keyword evidence="6" id="KW-0805">Transcription regulation</keyword>
<evidence type="ECO:0000256" key="2">
    <source>
        <dbReference type="ARBA" id="ARBA00022723"/>
    </source>
</evidence>
<evidence type="ECO:0000313" key="13">
    <source>
        <dbReference type="RefSeq" id="XP_022237294.1"/>
    </source>
</evidence>
<dbReference type="RefSeq" id="XP_022237294.1">
    <property type="nucleotide sequence ID" value="XM_022381586.1"/>
</dbReference>
<evidence type="ECO:0000256" key="10">
    <source>
        <dbReference type="SAM" id="MobiDB-lite"/>
    </source>
</evidence>
<feature type="region of interest" description="Disordered" evidence="10">
    <location>
        <begin position="395"/>
        <end position="435"/>
    </location>
</feature>
<keyword evidence="3" id="KW-0677">Repeat</keyword>
<keyword evidence="12" id="KW-1185">Reference proteome</keyword>
<gene>
    <name evidence="13" type="primary">LOC106478063</name>
</gene>
<keyword evidence="2" id="KW-0479">Metal-binding</keyword>
<dbReference type="SUPFAM" id="SSF57667">
    <property type="entry name" value="beta-beta-alpha zinc fingers"/>
    <property type="match status" value="3"/>
</dbReference>
<dbReference type="InterPro" id="IPR036236">
    <property type="entry name" value="Znf_C2H2_sf"/>
</dbReference>
<dbReference type="GeneID" id="106478063"/>
<dbReference type="PROSITE" id="PS00028">
    <property type="entry name" value="ZINC_FINGER_C2H2_1"/>
    <property type="match status" value="5"/>
</dbReference>
<feature type="domain" description="C2H2-type" evidence="11">
    <location>
        <begin position="257"/>
        <end position="284"/>
    </location>
</feature>
<feature type="domain" description="C2H2-type" evidence="11">
    <location>
        <begin position="313"/>
        <end position="340"/>
    </location>
</feature>
<keyword evidence="8" id="KW-0539">Nucleus</keyword>
<evidence type="ECO:0000256" key="9">
    <source>
        <dbReference type="PROSITE-ProRule" id="PRU00042"/>
    </source>
</evidence>
<dbReference type="Gene3D" id="3.30.160.60">
    <property type="entry name" value="Classic Zinc Finger"/>
    <property type="match status" value="5"/>
</dbReference>
<dbReference type="PANTHER" id="PTHR14196:SF0">
    <property type="entry name" value="PROTEIN BOWEL"/>
    <property type="match status" value="1"/>
</dbReference>
<feature type="domain" description="C2H2-type" evidence="11">
    <location>
        <begin position="341"/>
        <end position="368"/>
    </location>
</feature>
<evidence type="ECO:0000256" key="8">
    <source>
        <dbReference type="ARBA" id="ARBA00023242"/>
    </source>
</evidence>
<dbReference type="InterPro" id="IPR013087">
    <property type="entry name" value="Znf_C2H2_type"/>
</dbReference>
<evidence type="ECO:0000256" key="1">
    <source>
        <dbReference type="ARBA" id="ARBA00004123"/>
    </source>
</evidence>
<organism evidence="12 13">
    <name type="scientific">Limulus polyphemus</name>
    <name type="common">Atlantic horseshoe crab</name>
    <dbReference type="NCBI Taxonomy" id="6850"/>
    <lineage>
        <taxon>Eukaryota</taxon>
        <taxon>Metazoa</taxon>
        <taxon>Ecdysozoa</taxon>
        <taxon>Arthropoda</taxon>
        <taxon>Chelicerata</taxon>
        <taxon>Merostomata</taxon>
        <taxon>Xiphosura</taxon>
        <taxon>Limulidae</taxon>
        <taxon>Limulus</taxon>
    </lineage>
</organism>
<evidence type="ECO:0000256" key="4">
    <source>
        <dbReference type="ARBA" id="ARBA00022771"/>
    </source>
</evidence>
<evidence type="ECO:0000256" key="3">
    <source>
        <dbReference type="ARBA" id="ARBA00022737"/>
    </source>
</evidence>
<dbReference type="InterPro" id="IPR050717">
    <property type="entry name" value="C2H2-ZF_Transcription_Reg"/>
</dbReference>
<feature type="compositionally biased region" description="Basic and acidic residues" evidence="10">
    <location>
        <begin position="425"/>
        <end position="435"/>
    </location>
</feature>
<dbReference type="PROSITE" id="PS50157">
    <property type="entry name" value="ZINC_FINGER_C2H2_2"/>
    <property type="match status" value="5"/>
</dbReference>
<dbReference type="Proteomes" id="UP000694941">
    <property type="component" value="Unplaced"/>
</dbReference>
<evidence type="ECO:0000259" key="11">
    <source>
        <dbReference type="PROSITE" id="PS50157"/>
    </source>
</evidence>
<evidence type="ECO:0000256" key="5">
    <source>
        <dbReference type="ARBA" id="ARBA00022833"/>
    </source>
</evidence>